<evidence type="ECO:0000256" key="1">
    <source>
        <dbReference type="ARBA" id="ARBA00023002"/>
    </source>
</evidence>
<protein>
    <submittedName>
        <fullName evidence="3">Aldo/keto reductase</fullName>
        <ecNumber evidence="3">1.1.1.-</ecNumber>
    </submittedName>
</protein>
<dbReference type="InterPro" id="IPR050791">
    <property type="entry name" value="Aldo-Keto_reductase"/>
</dbReference>
<dbReference type="CDD" id="cd19076">
    <property type="entry name" value="AKR_AKR13A_13D"/>
    <property type="match status" value="1"/>
</dbReference>
<dbReference type="EMBL" id="CP140151">
    <property type="protein sequence ID" value="WQH10110.1"/>
    <property type="molecule type" value="Genomic_DNA"/>
</dbReference>
<dbReference type="PANTHER" id="PTHR43625:SF40">
    <property type="entry name" value="ALDO-KETO REDUCTASE YAKC [NADP(+)]"/>
    <property type="match status" value="1"/>
</dbReference>
<name>A0ABZ0YDG4_9GAMM</name>
<evidence type="ECO:0000313" key="3">
    <source>
        <dbReference type="EMBL" id="WQH10110.1"/>
    </source>
</evidence>
<dbReference type="PANTHER" id="PTHR43625">
    <property type="entry name" value="AFLATOXIN B1 ALDEHYDE REDUCTASE"/>
    <property type="match status" value="1"/>
</dbReference>
<dbReference type="Gene3D" id="3.20.20.100">
    <property type="entry name" value="NADP-dependent oxidoreductase domain"/>
    <property type="match status" value="1"/>
</dbReference>
<accession>A0ABZ0YDG4</accession>
<dbReference type="GO" id="GO:0016491">
    <property type="term" value="F:oxidoreductase activity"/>
    <property type="evidence" value="ECO:0007669"/>
    <property type="project" value="UniProtKB-KW"/>
</dbReference>
<dbReference type="SUPFAM" id="SSF51430">
    <property type="entry name" value="NAD(P)-linked oxidoreductase"/>
    <property type="match status" value="1"/>
</dbReference>
<evidence type="ECO:0000313" key="4">
    <source>
        <dbReference type="Proteomes" id="UP001321908"/>
    </source>
</evidence>
<sequence>MEKRTLGNDFSVSAIGLGCMGMSEFYGPRDDSESLRVLERAVELGVDFFDTADMYGPHHNEELIGRFLARSKAQIRIASKFGIVRNPGEYKRSLDNSADYARKACEASLRRLGVEQIDLYYVHRINPEEPIEETIGGLERLVQSGKIARIGLCEVSAATLRRAHAVHPITAVQTEYSLWTREVEREVLPACRELGIGFVPYSPLGRGFLTGRFQDTAEFGEGDFRPNLPRFTEGAIDANRRIADVIAEVAAQKGCSPAQLSLAWLLSKGPDIVPIPGTKQLRYIEENVAAANISLSVEEQRQLETATASLPVVGERYTLEGMKGVNV</sequence>
<gene>
    <name evidence="3" type="ORF">SR908_05430</name>
</gene>
<dbReference type="InterPro" id="IPR023210">
    <property type="entry name" value="NADP_OxRdtase_dom"/>
</dbReference>
<keyword evidence="1 3" id="KW-0560">Oxidoreductase</keyword>
<dbReference type="EC" id="1.1.1.-" evidence="3"/>
<dbReference type="Proteomes" id="UP001321908">
    <property type="component" value="Chromosome"/>
</dbReference>
<evidence type="ECO:0000259" key="2">
    <source>
        <dbReference type="Pfam" id="PF00248"/>
    </source>
</evidence>
<organism evidence="3 4">
    <name type="scientific">Chromohalobacter canadensis</name>
    <dbReference type="NCBI Taxonomy" id="141389"/>
    <lineage>
        <taxon>Bacteria</taxon>
        <taxon>Pseudomonadati</taxon>
        <taxon>Pseudomonadota</taxon>
        <taxon>Gammaproteobacteria</taxon>
        <taxon>Oceanospirillales</taxon>
        <taxon>Halomonadaceae</taxon>
        <taxon>Chromohalobacter</taxon>
    </lineage>
</organism>
<dbReference type="RefSeq" id="WP_246919360.1">
    <property type="nucleotide sequence ID" value="NZ_CP140151.1"/>
</dbReference>
<feature type="domain" description="NADP-dependent oxidoreductase" evidence="2">
    <location>
        <begin position="15"/>
        <end position="305"/>
    </location>
</feature>
<dbReference type="InterPro" id="IPR036812">
    <property type="entry name" value="NAD(P)_OxRdtase_dom_sf"/>
</dbReference>
<dbReference type="Pfam" id="PF00248">
    <property type="entry name" value="Aldo_ket_red"/>
    <property type="match status" value="1"/>
</dbReference>
<proteinExistence type="predicted"/>
<keyword evidence="4" id="KW-1185">Reference proteome</keyword>
<reference evidence="3 4" key="1">
    <citation type="submission" date="2023-11" db="EMBL/GenBank/DDBJ databases">
        <title>MicrobeMod: A computational toolkit for identifying prokaryotic methylation and restriction-modification with nanopore sequencing.</title>
        <authorList>
            <person name="Crits-Christoph A."/>
            <person name="Kang S.C."/>
            <person name="Lee H."/>
            <person name="Ostrov N."/>
        </authorList>
    </citation>
    <scope>NUCLEOTIDE SEQUENCE [LARGE SCALE GENOMIC DNA]</scope>
    <source>
        <strain evidence="3 4">ATCC 43984</strain>
    </source>
</reference>